<evidence type="ECO:0000313" key="2">
    <source>
        <dbReference type="EMBL" id="CAD9863022.1"/>
    </source>
</evidence>
<evidence type="ECO:0000256" key="1">
    <source>
        <dbReference type="SAM" id="SignalP"/>
    </source>
</evidence>
<protein>
    <submittedName>
        <fullName evidence="2">Uncharacterized protein</fullName>
    </submittedName>
</protein>
<organism evidence="2">
    <name type="scientific">Fibrocapsa japonica</name>
    <dbReference type="NCBI Taxonomy" id="94617"/>
    <lineage>
        <taxon>Eukaryota</taxon>
        <taxon>Sar</taxon>
        <taxon>Stramenopiles</taxon>
        <taxon>Ochrophyta</taxon>
        <taxon>Raphidophyceae</taxon>
        <taxon>Chattonellales</taxon>
        <taxon>Chattonellaceae</taxon>
        <taxon>Fibrocapsa</taxon>
    </lineage>
</organism>
<sequence>MKLFGAALVVCQIIYVAGSEISTDSFELSCHKTYSTTFERAAAKVSILKKQADDGKVVPNFGDVADNICNDAVKEFCKLAPAPGDNAAKEDIFDQKVAQLESALDVPLQVVYCRQLANLRDKAIQRFTQATKTSTNNDFEAMQTVDTQFTREAEASTRKRGDWGFAVEKRQLQSTLREMAERNKKLTDATLKISSQNENVMGYLQSQQDQITKLKMEFGDGGGVGPWNLGIAYKIPDSNINIASSYTMGRRHVQICFMEDPTQIEDGADMHMEPGCLGINLNFPIQ</sequence>
<dbReference type="EMBL" id="HBHR01011492">
    <property type="protein sequence ID" value="CAD9863022.1"/>
    <property type="molecule type" value="Transcribed_RNA"/>
</dbReference>
<feature type="signal peptide" evidence="1">
    <location>
        <begin position="1"/>
        <end position="18"/>
    </location>
</feature>
<name>A0A7S2UYI3_9STRA</name>
<dbReference type="AlphaFoldDB" id="A0A7S2UYI3"/>
<gene>
    <name evidence="2" type="ORF">FJAP1339_LOCUS5554</name>
</gene>
<accession>A0A7S2UYI3</accession>
<keyword evidence="1" id="KW-0732">Signal</keyword>
<reference evidence="2" key="1">
    <citation type="submission" date="2021-01" db="EMBL/GenBank/DDBJ databases">
        <authorList>
            <person name="Corre E."/>
            <person name="Pelletier E."/>
            <person name="Niang G."/>
            <person name="Scheremetjew M."/>
            <person name="Finn R."/>
            <person name="Kale V."/>
            <person name="Holt S."/>
            <person name="Cochrane G."/>
            <person name="Meng A."/>
            <person name="Brown T."/>
            <person name="Cohen L."/>
        </authorList>
    </citation>
    <scope>NUCLEOTIDE SEQUENCE</scope>
    <source>
        <strain evidence="2">CCMP1661</strain>
    </source>
</reference>
<proteinExistence type="predicted"/>
<feature type="chain" id="PRO_5030538938" evidence="1">
    <location>
        <begin position="19"/>
        <end position="286"/>
    </location>
</feature>